<dbReference type="GO" id="GO:0003677">
    <property type="term" value="F:DNA binding"/>
    <property type="evidence" value="ECO:0007669"/>
    <property type="project" value="UniProtKB-KW"/>
</dbReference>
<keyword evidence="10" id="KW-1185">Reference proteome</keyword>
<evidence type="ECO:0000256" key="6">
    <source>
        <dbReference type="SAM" id="Coils"/>
    </source>
</evidence>
<dbReference type="GO" id="GO:0005634">
    <property type="term" value="C:nucleus"/>
    <property type="evidence" value="ECO:0007669"/>
    <property type="project" value="UniProtKB-SubCell"/>
</dbReference>
<feature type="compositionally biased region" description="Polar residues" evidence="7">
    <location>
        <begin position="70"/>
        <end position="81"/>
    </location>
</feature>
<accession>A0A168KUX7</accession>
<feature type="compositionally biased region" description="Basic and acidic residues" evidence="7">
    <location>
        <begin position="309"/>
        <end position="327"/>
    </location>
</feature>
<dbReference type="Proteomes" id="UP000078561">
    <property type="component" value="Unassembled WGS sequence"/>
</dbReference>
<dbReference type="GO" id="GO:0003700">
    <property type="term" value="F:DNA-binding transcription factor activity"/>
    <property type="evidence" value="ECO:0007669"/>
    <property type="project" value="InterPro"/>
</dbReference>
<dbReference type="STRING" id="4829.A0A168KUX7"/>
<feature type="compositionally biased region" description="Low complexity" evidence="7">
    <location>
        <begin position="433"/>
        <end position="447"/>
    </location>
</feature>
<comment type="subcellular location">
    <subcellularLocation>
        <location evidence="1">Nucleus</location>
    </subcellularLocation>
</comment>
<name>A0A168KUX7_ABSGL</name>
<dbReference type="FunFam" id="1.20.5.170:FF:000053">
    <property type="entry name" value="BZIP transcription factor AtfA"/>
    <property type="match status" value="1"/>
</dbReference>
<dbReference type="FunCoup" id="A0A168KUX7">
    <property type="interactions" value="109"/>
</dbReference>
<dbReference type="EMBL" id="LT550334">
    <property type="protein sequence ID" value="SAL95517.1"/>
    <property type="molecule type" value="Genomic_DNA"/>
</dbReference>
<dbReference type="AlphaFoldDB" id="A0A168KUX7"/>
<feature type="compositionally biased region" description="Low complexity" evidence="7">
    <location>
        <begin position="92"/>
        <end position="128"/>
    </location>
</feature>
<organism evidence="9">
    <name type="scientific">Absidia glauca</name>
    <name type="common">Pin mould</name>
    <dbReference type="NCBI Taxonomy" id="4829"/>
    <lineage>
        <taxon>Eukaryota</taxon>
        <taxon>Fungi</taxon>
        <taxon>Fungi incertae sedis</taxon>
        <taxon>Mucoromycota</taxon>
        <taxon>Mucoromycotina</taxon>
        <taxon>Mucoromycetes</taxon>
        <taxon>Mucorales</taxon>
        <taxon>Cunninghamellaceae</taxon>
        <taxon>Absidia</taxon>
    </lineage>
</organism>
<keyword evidence="4" id="KW-0804">Transcription</keyword>
<evidence type="ECO:0000256" key="3">
    <source>
        <dbReference type="ARBA" id="ARBA00023125"/>
    </source>
</evidence>
<dbReference type="SMART" id="SM00338">
    <property type="entry name" value="BRLZ"/>
    <property type="match status" value="1"/>
</dbReference>
<feature type="coiled-coil region" evidence="6">
    <location>
        <begin position="348"/>
        <end position="382"/>
    </location>
</feature>
<evidence type="ECO:0000256" key="2">
    <source>
        <dbReference type="ARBA" id="ARBA00023015"/>
    </source>
</evidence>
<keyword evidence="2" id="KW-0805">Transcription regulation</keyword>
<evidence type="ECO:0000256" key="5">
    <source>
        <dbReference type="ARBA" id="ARBA00023242"/>
    </source>
</evidence>
<dbReference type="OrthoDB" id="295274at2759"/>
<dbReference type="InterPro" id="IPR020956">
    <property type="entry name" value="TF_Aft1_OSM"/>
</dbReference>
<feature type="region of interest" description="Disordered" evidence="7">
    <location>
        <begin position="54"/>
        <end position="128"/>
    </location>
</feature>
<feature type="domain" description="BZIP" evidence="8">
    <location>
        <begin position="323"/>
        <end position="386"/>
    </location>
</feature>
<keyword evidence="5" id="KW-0539">Nucleus</keyword>
<dbReference type="InterPro" id="IPR046347">
    <property type="entry name" value="bZIP_sf"/>
</dbReference>
<dbReference type="PANTHER" id="PTHR19304">
    <property type="entry name" value="CYCLIC-AMP RESPONSE ELEMENT BINDING PROTEIN"/>
    <property type="match status" value="1"/>
</dbReference>
<dbReference type="PROSITE" id="PS50217">
    <property type="entry name" value="BZIP"/>
    <property type="match status" value="1"/>
</dbReference>
<dbReference type="Pfam" id="PF11785">
    <property type="entry name" value="Aft1_OSA"/>
    <property type="match status" value="1"/>
</dbReference>
<evidence type="ECO:0000256" key="4">
    <source>
        <dbReference type="ARBA" id="ARBA00023163"/>
    </source>
</evidence>
<evidence type="ECO:0000313" key="9">
    <source>
        <dbReference type="EMBL" id="SAL95517.1"/>
    </source>
</evidence>
<dbReference type="InterPro" id="IPR004827">
    <property type="entry name" value="bZIP"/>
</dbReference>
<dbReference type="OMA" id="HNEKKDA"/>
<keyword evidence="3" id="KW-0238">DNA-binding</keyword>
<evidence type="ECO:0000259" key="8">
    <source>
        <dbReference type="PROSITE" id="PS50217"/>
    </source>
</evidence>
<feature type="region of interest" description="Disordered" evidence="7">
    <location>
        <begin position="233"/>
        <end position="327"/>
    </location>
</feature>
<dbReference type="SUPFAM" id="SSF57959">
    <property type="entry name" value="Leucine zipper domain"/>
    <property type="match status" value="1"/>
</dbReference>
<evidence type="ECO:0000256" key="7">
    <source>
        <dbReference type="SAM" id="MobiDB-lite"/>
    </source>
</evidence>
<dbReference type="InterPro" id="IPR051027">
    <property type="entry name" value="bZIP_transcription_factors"/>
</dbReference>
<feature type="region of interest" description="Disordered" evidence="7">
    <location>
        <begin position="1"/>
        <end position="20"/>
    </location>
</feature>
<protein>
    <recommendedName>
        <fullName evidence="8">BZIP domain-containing protein</fullName>
    </recommendedName>
</protein>
<dbReference type="CDD" id="cd14687">
    <property type="entry name" value="bZIP_ATF2"/>
    <property type="match status" value="1"/>
</dbReference>
<reference evidence="9" key="1">
    <citation type="submission" date="2016-04" db="EMBL/GenBank/DDBJ databases">
        <authorList>
            <person name="Evans L.H."/>
            <person name="Alamgir A."/>
            <person name="Owens N."/>
            <person name="Weber N.D."/>
            <person name="Virtaneva K."/>
            <person name="Barbian K."/>
            <person name="Babar A."/>
            <person name="Rosenke K."/>
        </authorList>
    </citation>
    <scope>NUCLEOTIDE SEQUENCE [LARGE SCALE GENOMIC DNA]</scope>
    <source>
        <strain evidence="9">CBS 101.48</strain>
    </source>
</reference>
<feature type="region of interest" description="Disordered" evidence="7">
    <location>
        <begin position="421"/>
        <end position="447"/>
    </location>
</feature>
<evidence type="ECO:0000256" key="1">
    <source>
        <dbReference type="ARBA" id="ARBA00004123"/>
    </source>
</evidence>
<keyword evidence="6" id="KW-0175">Coiled coil</keyword>
<dbReference type="InParanoid" id="A0A168KUX7"/>
<evidence type="ECO:0000313" key="10">
    <source>
        <dbReference type="Proteomes" id="UP000078561"/>
    </source>
</evidence>
<dbReference type="Pfam" id="PF00170">
    <property type="entry name" value="bZIP_1"/>
    <property type="match status" value="1"/>
</dbReference>
<dbReference type="Gene3D" id="1.20.5.170">
    <property type="match status" value="1"/>
</dbReference>
<sequence>MVNDQVSHAHIANTTMDPKSVLVENSASSMNGPIQHPTESHIYAQVSNSPPMAVLPLNPSAKLDQEPNPFEQSFSSASKTSPKFDKTKLPGTASSSSASTSSSSSIVTPATISSSSSSSTNSTNSLITSEPLKLPPVAAMTSPAATSVMSSVPKDIASQYAWDSLRAGPLSPSMLQRPTNPDDFTYATVNPSSSLLNYTEYTPSTTQGKIIHSLTHSLTRNSSLFIPSVKSEHYHPEGHRQPSPIKYQDKQDQPRKSNRRTLSNSKDTPTIPHAASPQSPTTTGQRRKTSLQDDNSMGGNDKDNDEDSSDGHMTKKPRPDDEDEKRKNFLERNRLAALKCRQRKKQWLNNLQAKVEFLTNDNEQLQIQTNTMREEIMNLKTLLLAHKDCSVSQANAAQQQAVLQAAAPSTVPTSSSVLMAPMYTPQPFPPHPQQQHRLSTSSTSSGGLNMVMVSQHQAPSAVSSSSGVMQF</sequence>
<gene>
    <name evidence="9" type="primary">ABSGL_00846.1 scaffold 958</name>
</gene>
<proteinExistence type="predicted"/>